<protein>
    <recommendedName>
        <fullName evidence="3">(S)-2-haloacid dehalogenase</fullName>
        <ecNumber evidence="3">3.8.1.2</ecNumber>
    </recommendedName>
    <alternativeName>
        <fullName evidence="3">2-haloalkanoic acid dehalogenase</fullName>
    </alternativeName>
    <alternativeName>
        <fullName evidence="3">Halocarboxylic acid halidohydrolase</fullName>
    </alternativeName>
    <alternativeName>
        <fullName evidence="3">L-2-haloacid dehalogenase</fullName>
    </alternativeName>
</protein>
<dbReference type="AlphaFoldDB" id="A0A1I3G419"/>
<dbReference type="NCBIfam" id="TIGR01493">
    <property type="entry name" value="HAD-SF-IA-v2"/>
    <property type="match status" value="1"/>
</dbReference>
<dbReference type="EC" id="3.8.1.2" evidence="3"/>
<dbReference type="Gene3D" id="3.40.50.1000">
    <property type="entry name" value="HAD superfamily/HAD-like"/>
    <property type="match status" value="1"/>
</dbReference>
<dbReference type="SUPFAM" id="SSF56784">
    <property type="entry name" value="HAD-like"/>
    <property type="match status" value="1"/>
</dbReference>
<name>A0A1I3G419_9GAMM</name>
<keyword evidence="2 3" id="KW-0378">Hydrolase</keyword>
<evidence type="ECO:0000313" key="5">
    <source>
        <dbReference type="Proteomes" id="UP000199040"/>
    </source>
</evidence>
<organism evidence="4 5">
    <name type="scientific">Modicisalibacter xianhensis</name>
    <dbReference type="NCBI Taxonomy" id="442341"/>
    <lineage>
        <taxon>Bacteria</taxon>
        <taxon>Pseudomonadati</taxon>
        <taxon>Pseudomonadota</taxon>
        <taxon>Gammaproteobacteria</taxon>
        <taxon>Oceanospirillales</taxon>
        <taxon>Halomonadaceae</taxon>
        <taxon>Modicisalibacter</taxon>
    </lineage>
</organism>
<dbReference type="GO" id="GO:0018784">
    <property type="term" value="F:(S)-2-haloacid dehalogenase activity"/>
    <property type="evidence" value="ECO:0007669"/>
    <property type="project" value="UniProtKB-UniRule"/>
</dbReference>
<dbReference type="InterPro" id="IPR051540">
    <property type="entry name" value="S-2-haloacid_dehalogenase"/>
</dbReference>
<sequence length="224" mass="24701">MHIAFDINETLLDTAALNPLFEGMFGTSQMRQVWFLTLQEHWMTATLTDQFLPFGELATAALRQVAQQQGQSVSEAQQQALVEGLQTLPAHPDTLPALEWLSRQGHTLTALTNGSLTALQKQLQHAGLTGLFDAELSVEQVQRYKPAPQAYRLVMDHWGIDPGEMTMVAAHSWDVIGASHAGCLTGFIARPGKALDPEGFRPTWQDTDLESLTRQIVAATPEDR</sequence>
<dbReference type="PANTHER" id="PTHR43316">
    <property type="entry name" value="HYDROLASE, HALOACID DELAHOGENASE-RELATED"/>
    <property type="match status" value="1"/>
</dbReference>
<evidence type="ECO:0000256" key="2">
    <source>
        <dbReference type="ARBA" id="ARBA00022801"/>
    </source>
</evidence>
<dbReference type="InterPro" id="IPR036412">
    <property type="entry name" value="HAD-like_sf"/>
</dbReference>
<accession>A0A1I3G419</accession>
<dbReference type="InterPro" id="IPR006439">
    <property type="entry name" value="HAD-SF_hydro_IA"/>
</dbReference>
<comment type="catalytic activity">
    <reaction evidence="3">
        <text>an (S)-2-haloacid + H2O = a (2R)-2-hydroxycarboxylate + a halide anion + H(+)</text>
        <dbReference type="Rhea" id="RHEA:11192"/>
        <dbReference type="ChEBI" id="CHEBI:15377"/>
        <dbReference type="ChEBI" id="CHEBI:15378"/>
        <dbReference type="ChEBI" id="CHEBI:16042"/>
        <dbReference type="ChEBI" id="CHEBI:58314"/>
        <dbReference type="ChEBI" id="CHEBI:137405"/>
        <dbReference type="EC" id="3.8.1.2"/>
    </reaction>
</comment>
<dbReference type="CDD" id="cd02588">
    <property type="entry name" value="HAD_L2-DEX"/>
    <property type="match status" value="1"/>
</dbReference>
<dbReference type="Proteomes" id="UP000199040">
    <property type="component" value="Unassembled WGS sequence"/>
</dbReference>
<dbReference type="PRINTS" id="PR00413">
    <property type="entry name" value="HADHALOGNASE"/>
</dbReference>
<gene>
    <name evidence="4" type="ORF">SAMN04487959_12518</name>
</gene>
<evidence type="ECO:0000256" key="3">
    <source>
        <dbReference type="RuleBase" id="RU368077"/>
    </source>
</evidence>
<proteinExistence type="inferred from homology"/>
<dbReference type="Pfam" id="PF00702">
    <property type="entry name" value="Hydrolase"/>
    <property type="match status" value="1"/>
</dbReference>
<dbReference type="NCBIfam" id="TIGR01428">
    <property type="entry name" value="HAD_type_II"/>
    <property type="match status" value="1"/>
</dbReference>
<evidence type="ECO:0000256" key="1">
    <source>
        <dbReference type="ARBA" id="ARBA00008106"/>
    </source>
</evidence>
<dbReference type="PANTHER" id="PTHR43316:SF3">
    <property type="entry name" value="HALOACID DEHALOGENASE, TYPE II (AFU_ORTHOLOGUE AFUA_2G07750)-RELATED"/>
    <property type="match status" value="1"/>
</dbReference>
<comment type="similarity">
    <text evidence="1 3">Belongs to the HAD-like hydrolase superfamily. S-2-haloalkanoic acid dehalogenase family.</text>
</comment>
<dbReference type="Gene3D" id="1.10.150.240">
    <property type="entry name" value="Putative phosphatase, domain 2"/>
    <property type="match status" value="1"/>
</dbReference>
<dbReference type="EMBL" id="FOPY01000025">
    <property type="protein sequence ID" value="SFI18225.1"/>
    <property type="molecule type" value="Genomic_DNA"/>
</dbReference>
<dbReference type="STRING" id="442341.SAMN04487959_12518"/>
<dbReference type="InterPro" id="IPR023214">
    <property type="entry name" value="HAD_sf"/>
</dbReference>
<dbReference type="RefSeq" id="WP_092850316.1">
    <property type="nucleotide sequence ID" value="NZ_FOPY01000025.1"/>
</dbReference>
<dbReference type="InterPro" id="IPR006328">
    <property type="entry name" value="2-HAD"/>
</dbReference>
<dbReference type="SFLD" id="SFLDG01129">
    <property type="entry name" value="C1.5:_HAD__Beta-PGM__Phosphata"/>
    <property type="match status" value="1"/>
</dbReference>
<comment type="function">
    <text evidence="3">Catalyzes the hydrolytic dehalogenation of small (S)-2-haloalkanoic acids to yield the corresponding (R)-2-hydroxyalkanoic acids.</text>
</comment>
<dbReference type="SFLD" id="SFLDS00003">
    <property type="entry name" value="Haloacid_Dehalogenase"/>
    <property type="match status" value="1"/>
</dbReference>
<keyword evidence="5" id="KW-1185">Reference proteome</keyword>
<evidence type="ECO:0000313" key="4">
    <source>
        <dbReference type="EMBL" id="SFI18225.1"/>
    </source>
</evidence>
<reference evidence="4 5" key="1">
    <citation type="submission" date="2016-10" db="EMBL/GenBank/DDBJ databases">
        <authorList>
            <person name="de Groot N.N."/>
        </authorList>
    </citation>
    <scope>NUCLEOTIDE SEQUENCE [LARGE SCALE GENOMIC DNA]</scope>
    <source>
        <strain evidence="4 5">CGMCC 1.6848</strain>
    </source>
</reference>
<dbReference type="InterPro" id="IPR023198">
    <property type="entry name" value="PGP-like_dom2"/>
</dbReference>